<dbReference type="Gene3D" id="3.30.470.20">
    <property type="entry name" value="ATP-grasp fold, B domain"/>
    <property type="match status" value="1"/>
</dbReference>
<evidence type="ECO:0000256" key="4">
    <source>
        <dbReference type="SAM" id="MobiDB-lite"/>
    </source>
</evidence>
<comment type="caution">
    <text evidence="6">The sequence shown here is derived from an EMBL/GenBank/DDBJ whole genome shotgun (WGS) entry which is preliminary data.</text>
</comment>
<dbReference type="SUPFAM" id="SSF53335">
    <property type="entry name" value="S-adenosyl-L-methionine-dependent methyltransferases"/>
    <property type="match status" value="1"/>
</dbReference>
<gene>
    <name evidence="6" type="ORF">A2527_01265</name>
</gene>
<dbReference type="GO" id="GO:0008716">
    <property type="term" value="F:D-alanine-D-alanine ligase activity"/>
    <property type="evidence" value="ECO:0007669"/>
    <property type="project" value="InterPro"/>
</dbReference>
<dbReference type="Gene3D" id="2.20.25.110">
    <property type="entry name" value="S-adenosyl-L-methionine-dependent methyltransferases"/>
    <property type="match status" value="1"/>
</dbReference>
<dbReference type="Proteomes" id="UP000178449">
    <property type="component" value="Unassembled WGS sequence"/>
</dbReference>
<feature type="domain" description="ATP-grasp" evidence="5">
    <location>
        <begin position="413"/>
        <end position="626"/>
    </location>
</feature>
<dbReference type="PROSITE" id="PS50975">
    <property type="entry name" value="ATP_GRASP"/>
    <property type="match status" value="1"/>
</dbReference>
<organism evidence="6 7">
    <name type="scientific">Candidatus Lambdaproteobacteria bacterium RIFOXYD2_FULL_50_16</name>
    <dbReference type="NCBI Taxonomy" id="1817772"/>
    <lineage>
        <taxon>Bacteria</taxon>
        <taxon>Pseudomonadati</taxon>
        <taxon>Pseudomonadota</taxon>
        <taxon>Candidatus Lambdaproteobacteria</taxon>
    </lineage>
</organism>
<evidence type="ECO:0000256" key="2">
    <source>
        <dbReference type="ARBA" id="ARBA00022598"/>
    </source>
</evidence>
<dbReference type="GO" id="GO:0046872">
    <property type="term" value="F:metal ion binding"/>
    <property type="evidence" value="ECO:0007669"/>
    <property type="project" value="InterPro"/>
</dbReference>
<reference evidence="6 7" key="1">
    <citation type="journal article" date="2016" name="Nat. Commun.">
        <title>Thousands of microbial genomes shed light on interconnected biogeochemical processes in an aquifer system.</title>
        <authorList>
            <person name="Anantharaman K."/>
            <person name="Brown C.T."/>
            <person name="Hug L.A."/>
            <person name="Sharon I."/>
            <person name="Castelle C.J."/>
            <person name="Probst A.J."/>
            <person name="Thomas B.C."/>
            <person name="Singh A."/>
            <person name="Wilkins M.J."/>
            <person name="Karaoz U."/>
            <person name="Brodie E.L."/>
            <person name="Williams K.H."/>
            <person name="Hubbard S.S."/>
            <person name="Banfield J.F."/>
        </authorList>
    </citation>
    <scope>NUCLEOTIDE SEQUENCE [LARGE SCALE GENOMIC DNA]</scope>
</reference>
<accession>A0A1F6GEJ8</accession>
<sequence>MPMVKPAPKPTKPQPRSLGPVASLENYVQPDWWNRIFNAMYLKTDGDVVEDADITRTEVDLFSEVLGVEKGDRILDLCCGQGRHSLEWAGRGFDVTGLDRSRFLIQKARQRARNLGVNGIFKEGDVRKLPFGPDHFDHCCILGNSFGYFESLDEDLVVLKEARRVLKPGGRILLDVTDGEHLRKEYQPRSWEWINQQLFVCRERALSKDEQKLISREVITDIKKGVVADQFYSERLYTAQELMTLLENAGFSEIKTIGQLSPDSLRNQDLGMMSRRHVITAVLKKSPSRAKTKPVAEKTKVTVLLGDPRKTDIIKPNGLFDEDDHYTLNQLKTALQSLEGFKFEYLDDHQSLLTDLAKRKQKTDLIFNLCDEGYNNQARAELHIPAILEMFELPYTGAAPQALAFCYDKSLVRGMARELGIAVPQAFLVRAEDNVFGLPISFPVLIKPNLGDSSFGITQDNLVYNMEDLMEGISRVRGRMGFDQPFLIEEFLPGKDISFGVIGNPETEYLLLPLIEEDYSQLPEGLPRICGYEAKWLPDSPYSKVGSIPVQLPPMTEKEIIDSSLTLFSRLGCRDYSRFDWRLDAKGKPKLLEVNPNPGWCWDGHLAKMAHLANYNYPQMLELIIKAGQARLRRQEH</sequence>
<name>A0A1F6GEJ8_9PROT</name>
<dbReference type="FunFam" id="3.30.470.20:FF:000105">
    <property type="entry name" value="Predicted protein"/>
    <property type="match status" value="1"/>
</dbReference>
<dbReference type="GO" id="GO:0005524">
    <property type="term" value="F:ATP binding"/>
    <property type="evidence" value="ECO:0007669"/>
    <property type="project" value="UniProtKB-UniRule"/>
</dbReference>
<dbReference type="InterPro" id="IPR041698">
    <property type="entry name" value="Methyltransf_25"/>
</dbReference>
<evidence type="ECO:0000256" key="3">
    <source>
        <dbReference type="PROSITE-ProRule" id="PRU00409"/>
    </source>
</evidence>
<dbReference type="PANTHER" id="PTHR23132">
    <property type="entry name" value="D-ALANINE--D-ALANINE LIGASE"/>
    <property type="match status" value="1"/>
</dbReference>
<dbReference type="InterPro" id="IPR011095">
    <property type="entry name" value="Dala_Dala_lig_C"/>
</dbReference>
<evidence type="ECO:0000259" key="5">
    <source>
        <dbReference type="PROSITE" id="PS50975"/>
    </source>
</evidence>
<keyword evidence="3" id="KW-0067">ATP-binding</keyword>
<keyword evidence="2 6" id="KW-0436">Ligase</keyword>
<dbReference type="Pfam" id="PF13649">
    <property type="entry name" value="Methyltransf_25"/>
    <property type="match status" value="1"/>
</dbReference>
<keyword evidence="3" id="KW-0547">Nucleotide-binding</keyword>
<dbReference type="AlphaFoldDB" id="A0A1F6GEJ8"/>
<dbReference type="EMBL" id="MFNE01000011">
    <property type="protein sequence ID" value="OGG96546.1"/>
    <property type="molecule type" value="Genomic_DNA"/>
</dbReference>
<evidence type="ECO:0000256" key="1">
    <source>
        <dbReference type="ARBA" id="ARBA00010871"/>
    </source>
</evidence>
<dbReference type="InterPro" id="IPR013815">
    <property type="entry name" value="ATP_grasp_subdomain_1"/>
</dbReference>
<dbReference type="PANTHER" id="PTHR23132:SF23">
    <property type="entry name" value="D-ALANINE--D-ALANINE LIGASE B"/>
    <property type="match status" value="1"/>
</dbReference>
<proteinExistence type="inferred from homology"/>
<dbReference type="Pfam" id="PF07478">
    <property type="entry name" value="Dala_Dala_lig_C"/>
    <property type="match status" value="1"/>
</dbReference>
<dbReference type="Gene3D" id="3.30.1490.20">
    <property type="entry name" value="ATP-grasp fold, A domain"/>
    <property type="match status" value="1"/>
</dbReference>
<dbReference type="CDD" id="cd02440">
    <property type="entry name" value="AdoMet_MTases"/>
    <property type="match status" value="1"/>
</dbReference>
<protein>
    <submittedName>
        <fullName evidence="6">D-alanine--D-alanine ligase</fullName>
    </submittedName>
</protein>
<feature type="region of interest" description="Disordered" evidence="4">
    <location>
        <begin position="1"/>
        <end position="20"/>
    </location>
</feature>
<dbReference type="InterPro" id="IPR011761">
    <property type="entry name" value="ATP-grasp"/>
</dbReference>
<dbReference type="STRING" id="1817772.A2527_01265"/>
<feature type="compositionally biased region" description="Pro residues" evidence="4">
    <location>
        <begin position="1"/>
        <end position="13"/>
    </location>
</feature>
<comment type="similarity">
    <text evidence="1">Belongs to the D-alanine--D-alanine ligase family.</text>
</comment>
<dbReference type="InterPro" id="IPR029063">
    <property type="entry name" value="SAM-dependent_MTases_sf"/>
</dbReference>
<dbReference type="SUPFAM" id="SSF56059">
    <property type="entry name" value="Glutathione synthetase ATP-binding domain-like"/>
    <property type="match status" value="1"/>
</dbReference>
<evidence type="ECO:0000313" key="6">
    <source>
        <dbReference type="EMBL" id="OGG96546.1"/>
    </source>
</evidence>
<evidence type="ECO:0000313" key="7">
    <source>
        <dbReference type="Proteomes" id="UP000178449"/>
    </source>
</evidence>
<dbReference type="Gene3D" id="3.40.50.150">
    <property type="entry name" value="Vaccinia Virus protein VP39"/>
    <property type="match status" value="1"/>
</dbReference>